<dbReference type="OrthoDB" id="290051at2"/>
<accession>A0A556MFG7</accession>
<evidence type="ECO:0000256" key="1">
    <source>
        <dbReference type="SAM" id="Phobius"/>
    </source>
</evidence>
<gene>
    <name evidence="3" type="ORF">FO440_18975</name>
</gene>
<sequence>MNLGIKKYDWVDALRGYAILMVMMVHTGQLFAGSSFHLTGLTYLGDLGVPLFFITSCFTLFN</sequence>
<organism evidence="3 4">
    <name type="scientific">Mucilaginibacter corticis</name>
    <dbReference type="NCBI Taxonomy" id="2597670"/>
    <lineage>
        <taxon>Bacteria</taxon>
        <taxon>Pseudomonadati</taxon>
        <taxon>Bacteroidota</taxon>
        <taxon>Sphingobacteriia</taxon>
        <taxon>Sphingobacteriales</taxon>
        <taxon>Sphingobacteriaceae</taxon>
        <taxon>Mucilaginibacter</taxon>
    </lineage>
</organism>
<feature type="domain" description="Acyltransferase 3" evidence="2">
    <location>
        <begin position="9"/>
        <end position="60"/>
    </location>
</feature>
<keyword evidence="4" id="KW-1185">Reference proteome</keyword>
<proteinExistence type="predicted"/>
<keyword evidence="1" id="KW-0472">Membrane</keyword>
<dbReference type="Pfam" id="PF01757">
    <property type="entry name" value="Acyl_transf_3"/>
    <property type="match status" value="1"/>
</dbReference>
<dbReference type="GO" id="GO:0016747">
    <property type="term" value="F:acyltransferase activity, transferring groups other than amino-acyl groups"/>
    <property type="evidence" value="ECO:0007669"/>
    <property type="project" value="InterPro"/>
</dbReference>
<feature type="transmembrane region" description="Helical" evidence="1">
    <location>
        <begin position="12"/>
        <end position="31"/>
    </location>
</feature>
<evidence type="ECO:0000313" key="4">
    <source>
        <dbReference type="Proteomes" id="UP000318733"/>
    </source>
</evidence>
<keyword evidence="1" id="KW-0812">Transmembrane</keyword>
<comment type="caution">
    <text evidence="3">The sequence shown here is derived from an EMBL/GenBank/DDBJ whole genome shotgun (WGS) entry which is preliminary data.</text>
</comment>
<evidence type="ECO:0000313" key="3">
    <source>
        <dbReference type="EMBL" id="TSJ38599.1"/>
    </source>
</evidence>
<dbReference type="Proteomes" id="UP000318733">
    <property type="component" value="Unassembled WGS sequence"/>
</dbReference>
<dbReference type="InterPro" id="IPR002656">
    <property type="entry name" value="Acyl_transf_3_dom"/>
</dbReference>
<dbReference type="EMBL" id="VLPK01000004">
    <property type="protein sequence ID" value="TSJ38599.1"/>
    <property type="molecule type" value="Genomic_DNA"/>
</dbReference>
<feature type="transmembrane region" description="Helical" evidence="1">
    <location>
        <begin position="43"/>
        <end position="61"/>
    </location>
</feature>
<dbReference type="AlphaFoldDB" id="A0A556MFG7"/>
<name>A0A556MFG7_9SPHI</name>
<reference evidence="3 4" key="1">
    <citation type="submission" date="2019-07" db="EMBL/GenBank/DDBJ databases">
        <authorList>
            <person name="Huq M.A."/>
        </authorList>
    </citation>
    <scope>NUCLEOTIDE SEQUENCE [LARGE SCALE GENOMIC DNA]</scope>
    <source>
        <strain evidence="3 4">MAH-19</strain>
    </source>
</reference>
<keyword evidence="3" id="KW-0012">Acyltransferase</keyword>
<protein>
    <submittedName>
        <fullName evidence="3">Acyltransferase family protein</fullName>
    </submittedName>
</protein>
<keyword evidence="3" id="KW-0808">Transferase</keyword>
<keyword evidence="1" id="KW-1133">Transmembrane helix</keyword>
<evidence type="ECO:0000259" key="2">
    <source>
        <dbReference type="Pfam" id="PF01757"/>
    </source>
</evidence>